<keyword evidence="2" id="KW-1185">Reference proteome</keyword>
<dbReference type="OrthoDB" id="10352772at2759"/>
<dbReference type="Proteomes" id="UP000692954">
    <property type="component" value="Unassembled WGS sequence"/>
</dbReference>
<reference evidence="1" key="1">
    <citation type="submission" date="2021-01" db="EMBL/GenBank/DDBJ databases">
        <authorList>
            <consortium name="Genoscope - CEA"/>
            <person name="William W."/>
        </authorList>
    </citation>
    <scope>NUCLEOTIDE SEQUENCE</scope>
</reference>
<name>A0A8S1QWL3_9CILI</name>
<accession>A0A8S1QWL3</accession>
<sequence>MTSNNFTITNYIFNGYSETDQYILQLSNCNITINNHNVTLNKSGFFQDNSQSQQISLYQNMVGTKYLNEELSLRLSQNGYSLQSFINENFASHYQNIINLQKAQNSKSELTAKILKQKEVNRKKYTLSIRLD</sequence>
<organism evidence="1 2">
    <name type="scientific">Paramecium sonneborni</name>
    <dbReference type="NCBI Taxonomy" id="65129"/>
    <lineage>
        <taxon>Eukaryota</taxon>
        <taxon>Sar</taxon>
        <taxon>Alveolata</taxon>
        <taxon>Ciliophora</taxon>
        <taxon>Intramacronucleata</taxon>
        <taxon>Oligohymenophorea</taxon>
        <taxon>Peniculida</taxon>
        <taxon>Parameciidae</taxon>
        <taxon>Paramecium</taxon>
    </lineage>
</organism>
<proteinExistence type="predicted"/>
<comment type="caution">
    <text evidence="1">The sequence shown here is derived from an EMBL/GenBank/DDBJ whole genome shotgun (WGS) entry which is preliminary data.</text>
</comment>
<dbReference type="EMBL" id="CAJJDN010000118">
    <property type="protein sequence ID" value="CAD8118800.1"/>
    <property type="molecule type" value="Genomic_DNA"/>
</dbReference>
<evidence type="ECO:0000313" key="2">
    <source>
        <dbReference type="Proteomes" id="UP000692954"/>
    </source>
</evidence>
<dbReference type="AlphaFoldDB" id="A0A8S1QWL3"/>
<gene>
    <name evidence="1" type="ORF">PSON_ATCC_30995.1.T1180162</name>
</gene>
<protein>
    <submittedName>
        <fullName evidence="1">Uncharacterized protein</fullName>
    </submittedName>
</protein>
<evidence type="ECO:0000313" key="1">
    <source>
        <dbReference type="EMBL" id="CAD8118800.1"/>
    </source>
</evidence>